<dbReference type="GO" id="GO:0007200">
    <property type="term" value="P:phospholipase C-activating G protein-coupled receptor signaling pathway"/>
    <property type="evidence" value="ECO:0007669"/>
    <property type="project" value="TreeGrafter"/>
</dbReference>
<evidence type="ECO:0000256" key="12">
    <source>
        <dbReference type="SAM" id="Phobius"/>
    </source>
</evidence>
<dbReference type="InterPro" id="IPR000276">
    <property type="entry name" value="GPCR_Rhodpsn"/>
</dbReference>
<dbReference type="GO" id="GO:0004875">
    <property type="term" value="F:complement receptor activity"/>
    <property type="evidence" value="ECO:0007669"/>
    <property type="project" value="TreeGrafter"/>
</dbReference>
<dbReference type="AlphaFoldDB" id="A0A8C7LGW2"/>
<dbReference type="Proteomes" id="UP000694557">
    <property type="component" value="Unassembled WGS sequence"/>
</dbReference>
<evidence type="ECO:0000256" key="7">
    <source>
        <dbReference type="ARBA" id="ARBA00023157"/>
    </source>
</evidence>
<comment type="similarity">
    <text evidence="11">Belongs to the chemokine-like receptor (CMKLR) family.</text>
</comment>
<evidence type="ECO:0000256" key="1">
    <source>
        <dbReference type="ARBA" id="ARBA00004651"/>
    </source>
</evidence>
<keyword evidence="6 12" id="KW-0472">Membrane</keyword>
<dbReference type="GO" id="GO:0007204">
    <property type="term" value="P:positive regulation of cytosolic calcium ion concentration"/>
    <property type="evidence" value="ECO:0007669"/>
    <property type="project" value="TreeGrafter"/>
</dbReference>
<dbReference type="GO" id="GO:0005886">
    <property type="term" value="C:plasma membrane"/>
    <property type="evidence" value="ECO:0007669"/>
    <property type="project" value="UniProtKB-SubCell"/>
</dbReference>
<dbReference type="PRINTS" id="PR00526">
    <property type="entry name" value="FMETLEUPHER"/>
</dbReference>
<keyword evidence="3 12" id="KW-0812">Transmembrane</keyword>
<keyword evidence="10" id="KW-0807">Transducer</keyword>
<keyword evidence="15" id="KW-1185">Reference proteome</keyword>
<dbReference type="Pfam" id="PF00001">
    <property type="entry name" value="7tm_1"/>
    <property type="match status" value="1"/>
</dbReference>
<dbReference type="SUPFAM" id="SSF81321">
    <property type="entry name" value="Family A G protein-coupled receptor-like"/>
    <property type="match status" value="1"/>
</dbReference>
<dbReference type="PANTHER" id="PTHR24225:SF0">
    <property type="entry name" value="N-FORMYL PEPTIDE RECEPTOR 2"/>
    <property type="match status" value="1"/>
</dbReference>
<evidence type="ECO:0000256" key="6">
    <source>
        <dbReference type="ARBA" id="ARBA00023136"/>
    </source>
</evidence>
<evidence type="ECO:0000256" key="5">
    <source>
        <dbReference type="ARBA" id="ARBA00023040"/>
    </source>
</evidence>
<evidence type="ECO:0000256" key="10">
    <source>
        <dbReference type="ARBA" id="ARBA00023224"/>
    </source>
</evidence>
<dbReference type="GeneTree" id="ENSGT01020000230438"/>
<feature type="transmembrane region" description="Helical" evidence="12">
    <location>
        <begin position="96"/>
        <end position="117"/>
    </location>
</feature>
<evidence type="ECO:0000313" key="14">
    <source>
        <dbReference type="Ensembl" id="ENSOKIP00005116719.1"/>
    </source>
</evidence>
<dbReference type="Gene3D" id="1.20.1070.10">
    <property type="entry name" value="Rhodopsin 7-helix transmembrane proteins"/>
    <property type="match status" value="1"/>
</dbReference>
<keyword evidence="9" id="KW-0325">Glycoprotein</keyword>
<keyword evidence="2" id="KW-1003">Cell membrane</keyword>
<keyword evidence="8" id="KW-0675">Receptor</keyword>
<feature type="domain" description="G-protein coupled receptors family 1 profile" evidence="13">
    <location>
        <begin position="44"/>
        <end position="286"/>
    </location>
</feature>
<dbReference type="Ensembl" id="ENSOKIT00005124804.1">
    <property type="protein sequence ID" value="ENSOKIP00005116719.1"/>
    <property type="gene ID" value="ENSOKIG00005050512.1"/>
</dbReference>
<sequence>MEDSETIYGFGYDYGDSTCYSSGGGGFMHFPHGGQCGVFLGVCGNGVVIWIAGHNMKKMVNTTWYLSLAVSDIIFCACLPFNIIYPETKEWNFELFMCKFSSFVMFLNMFGSILLLVDISVDHCVTVSFPVQAQEHSTTKARPLNWCSWSGLPMSHKMITVGRFIRRLVLPFLILCYSVIILRLRTNRMIKSSKPLTYDCPDSHVLHLLPYHVFVQFELIHQSYDLAVIKAGLMVGTTVATANIFLNPMLYILILGSSILSTMENEKNHKSCSLSHVNIMSNNLPV</sequence>
<keyword evidence="4 12" id="KW-1133">Transmembrane helix</keyword>
<evidence type="ECO:0000256" key="9">
    <source>
        <dbReference type="ARBA" id="ARBA00023180"/>
    </source>
</evidence>
<evidence type="ECO:0000256" key="11">
    <source>
        <dbReference type="ARBA" id="ARBA00025736"/>
    </source>
</evidence>
<feature type="transmembrane region" description="Helical" evidence="12">
    <location>
        <begin position="64"/>
        <end position="84"/>
    </location>
</feature>
<reference evidence="14" key="2">
    <citation type="submission" date="2025-09" db="UniProtKB">
        <authorList>
            <consortium name="Ensembl"/>
        </authorList>
    </citation>
    <scope>IDENTIFICATION</scope>
</reference>
<feature type="transmembrane region" description="Helical" evidence="12">
    <location>
        <begin position="36"/>
        <end position="52"/>
    </location>
</feature>
<dbReference type="InterPro" id="IPR000826">
    <property type="entry name" value="Formyl_rcpt-rel"/>
</dbReference>
<dbReference type="GO" id="GO:0004930">
    <property type="term" value="F:G protein-coupled receptor activity"/>
    <property type="evidence" value="ECO:0007669"/>
    <property type="project" value="UniProtKB-KW"/>
</dbReference>
<dbReference type="PANTHER" id="PTHR24225">
    <property type="entry name" value="CHEMOTACTIC RECEPTOR"/>
    <property type="match status" value="1"/>
</dbReference>
<accession>A0A8C7LGW2</accession>
<dbReference type="PRINTS" id="PR00237">
    <property type="entry name" value="GPCRRHODOPSN"/>
</dbReference>
<evidence type="ECO:0000256" key="8">
    <source>
        <dbReference type="ARBA" id="ARBA00023170"/>
    </source>
</evidence>
<evidence type="ECO:0000259" key="13">
    <source>
        <dbReference type="PROSITE" id="PS50262"/>
    </source>
</evidence>
<feature type="transmembrane region" description="Helical" evidence="12">
    <location>
        <begin position="164"/>
        <end position="184"/>
    </location>
</feature>
<keyword evidence="5" id="KW-0297">G-protein coupled receptor</keyword>
<protein>
    <submittedName>
        <fullName evidence="14">Chemokine-like receptor 1</fullName>
    </submittedName>
</protein>
<dbReference type="PROSITE" id="PS50262">
    <property type="entry name" value="G_PROTEIN_RECEP_F1_2"/>
    <property type="match status" value="1"/>
</dbReference>
<evidence type="ECO:0000256" key="3">
    <source>
        <dbReference type="ARBA" id="ARBA00022692"/>
    </source>
</evidence>
<evidence type="ECO:0000313" key="15">
    <source>
        <dbReference type="Proteomes" id="UP000694557"/>
    </source>
</evidence>
<dbReference type="GO" id="GO:0006954">
    <property type="term" value="P:inflammatory response"/>
    <property type="evidence" value="ECO:0007669"/>
    <property type="project" value="TreeGrafter"/>
</dbReference>
<organism evidence="14 15">
    <name type="scientific">Oncorhynchus kisutch</name>
    <name type="common">Coho salmon</name>
    <name type="synonym">Salmo kisutch</name>
    <dbReference type="NCBI Taxonomy" id="8019"/>
    <lineage>
        <taxon>Eukaryota</taxon>
        <taxon>Metazoa</taxon>
        <taxon>Chordata</taxon>
        <taxon>Craniata</taxon>
        <taxon>Vertebrata</taxon>
        <taxon>Euteleostomi</taxon>
        <taxon>Actinopterygii</taxon>
        <taxon>Neopterygii</taxon>
        <taxon>Teleostei</taxon>
        <taxon>Protacanthopterygii</taxon>
        <taxon>Salmoniformes</taxon>
        <taxon>Salmonidae</taxon>
        <taxon>Salmoninae</taxon>
        <taxon>Oncorhynchus</taxon>
    </lineage>
</organism>
<keyword evidence="7" id="KW-1015">Disulfide bond</keyword>
<proteinExistence type="inferred from homology"/>
<comment type="subcellular location">
    <subcellularLocation>
        <location evidence="1">Cell membrane</location>
        <topology evidence="1">Multi-pass membrane protein</topology>
    </subcellularLocation>
</comment>
<evidence type="ECO:0000256" key="2">
    <source>
        <dbReference type="ARBA" id="ARBA00022475"/>
    </source>
</evidence>
<name>A0A8C7LGW2_ONCKI</name>
<dbReference type="InterPro" id="IPR017452">
    <property type="entry name" value="GPCR_Rhodpsn_7TM"/>
</dbReference>
<evidence type="ECO:0000256" key="4">
    <source>
        <dbReference type="ARBA" id="ARBA00022989"/>
    </source>
</evidence>
<reference evidence="14" key="1">
    <citation type="submission" date="2025-08" db="UniProtKB">
        <authorList>
            <consortium name="Ensembl"/>
        </authorList>
    </citation>
    <scope>IDENTIFICATION</scope>
</reference>